<feature type="transmembrane region" description="Helical" evidence="5">
    <location>
        <begin position="428"/>
        <end position="461"/>
    </location>
</feature>
<dbReference type="GO" id="GO:0008271">
    <property type="term" value="F:secondary active sulfate transmembrane transporter activity"/>
    <property type="evidence" value="ECO:0007669"/>
    <property type="project" value="InterPro"/>
</dbReference>
<dbReference type="PANTHER" id="PTHR11814">
    <property type="entry name" value="SULFATE TRANSPORTER"/>
    <property type="match status" value="1"/>
</dbReference>
<proteinExistence type="predicted"/>
<evidence type="ECO:0000256" key="5">
    <source>
        <dbReference type="SAM" id="Phobius"/>
    </source>
</evidence>
<dbReference type="GO" id="GO:0016020">
    <property type="term" value="C:membrane"/>
    <property type="evidence" value="ECO:0007669"/>
    <property type="project" value="UniProtKB-SubCell"/>
</dbReference>
<feature type="transmembrane region" description="Helical" evidence="5">
    <location>
        <begin position="350"/>
        <end position="370"/>
    </location>
</feature>
<feature type="transmembrane region" description="Helical" evidence="5">
    <location>
        <begin position="301"/>
        <end position="322"/>
    </location>
</feature>
<evidence type="ECO:0000256" key="1">
    <source>
        <dbReference type="ARBA" id="ARBA00004141"/>
    </source>
</evidence>
<keyword evidence="3 5" id="KW-1133">Transmembrane helix</keyword>
<keyword evidence="2 5" id="KW-0812">Transmembrane</keyword>
<dbReference type="NCBIfam" id="TIGR00815">
    <property type="entry name" value="sulP"/>
    <property type="match status" value="1"/>
</dbReference>
<dbReference type="InterPro" id="IPR011547">
    <property type="entry name" value="SLC26A/SulP_dom"/>
</dbReference>
<feature type="transmembrane region" description="Helical" evidence="5">
    <location>
        <begin position="390"/>
        <end position="408"/>
    </location>
</feature>
<feature type="transmembrane region" description="Helical" evidence="5">
    <location>
        <begin position="107"/>
        <end position="124"/>
    </location>
</feature>
<feature type="transmembrane region" description="Helical" evidence="5">
    <location>
        <begin position="190"/>
        <end position="212"/>
    </location>
</feature>
<keyword evidence="4 5" id="KW-0472">Membrane</keyword>
<sequence length="748" mass="84378">MEVLDEEAFECRNKFITQEEFDNIHQFLPPKKSSIIRNFIKIFTRPFASITKFLYFIISFVPILRWLPNYSIKESLTGDIMAGVTIGIVQVPQGIAYALLTGVDPIYGLYSSFFAVFLYIFFGTSKYVSIGSFAIVSLMTGVAANNVMAKLEKQAFSERVHFLEEHSGEQIDIHNLTEIVANNFKDLDRITLVTTLTFFVGLVQVTLGILHFDFLASYLSDQVVSGFAVGAAVHVCVVQFNKLFQIKAQSFNGVGYIIKQFFDVCTRLGHMNIPSALISLFGFIFLYLGKDFINVYYKKKLPLPIPFDFLLVAVTTYASYLLQFNENYGVKVVNKVPTGLKYPTLPRLELFPYMLSEIAEISIVIVAIHLSMCKIFNSKMGTKTNNNQELYAIGFTAAISSFFKVYPVSSALGRSMLNAECGATSQVAGFFTAFVLLFVILFLGPLLSTLPMCVLAVIIIFSMKSIFLKMKELKSLWKISKIDFFIWVVSFTATTAFNVMQGLLISIGFALATVIFRMQWPKWHGLSRLGETEEYRDTGRYAQNERLENVVVFRFDAPLLFINVEHFEQSINKALKDIEEDDSRKSSVDCDTGTNNNNDTTITSQMVNRSLFEKLGVLSSKNETDNVIKHLVLDCSGFTVVDYTSITALMDLFDQLGKKKITLYFAGAKAPIRDQFEKCGFYKKVPKSFFYPTIHDAVLATKSVTAPHFSKSFISKTIDLSKKRGSIFYRRQIDFGDADAEIPEVAIY</sequence>
<evidence type="ECO:0000256" key="2">
    <source>
        <dbReference type="ARBA" id="ARBA00022692"/>
    </source>
</evidence>
<feature type="transmembrane region" description="Helical" evidence="5">
    <location>
        <begin position="130"/>
        <end position="149"/>
    </location>
</feature>
<dbReference type="InterPro" id="IPR018045">
    <property type="entry name" value="S04_transporter_CS"/>
</dbReference>
<dbReference type="SUPFAM" id="SSF52091">
    <property type="entry name" value="SpoIIaa-like"/>
    <property type="match status" value="1"/>
</dbReference>
<dbReference type="Gene3D" id="3.30.750.24">
    <property type="entry name" value="STAS domain"/>
    <property type="match status" value="1"/>
</dbReference>
<evidence type="ECO:0000259" key="6">
    <source>
        <dbReference type="PROSITE" id="PS50801"/>
    </source>
</evidence>
<reference evidence="8" key="1">
    <citation type="submission" date="2017-02" db="UniProtKB">
        <authorList>
            <consortium name="WormBaseParasite"/>
        </authorList>
    </citation>
    <scope>IDENTIFICATION</scope>
</reference>
<evidence type="ECO:0000313" key="8">
    <source>
        <dbReference type="WBParaSite" id="PTRK_0001646500.1"/>
    </source>
</evidence>
<dbReference type="Pfam" id="PF00916">
    <property type="entry name" value="Sulfate_transp"/>
    <property type="match status" value="1"/>
</dbReference>
<dbReference type="Pfam" id="PF01740">
    <property type="entry name" value="STAS"/>
    <property type="match status" value="1"/>
</dbReference>
<comment type="subcellular location">
    <subcellularLocation>
        <location evidence="1">Membrane</location>
        <topology evidence="1">Multi-pass membrane protein</topology>
    </subcellularLocation>
</comment>
<feature type="transmembrane region" description="Helical" evidence="5">
    <location>
        <begin position="47"/>
        <end position="68"/>
    </location>
</feature>
<protein>
    <submittedName>
        <fullName evidence="8">STAS domain-containing protein</fullName>
    </submittedName>
</protein>
<accession>A0A0N5A4B7</accession>
<evidence type="ECO:0000256" key="4">
    <source>
        <dbReference type="ARBA" id="ARBA00023136"/>
    </source>
</evidence>
<feature type="transmembrane region" description="Helical" evidence="5">
    <location>
        <begin position="503"/>
        <end position="520"/>
    </location>
</feature>
<dbReference type="PROSITE" id="PS50801">
    <property type="entry name" value="STAS"/>
    <property type="match status" value="1"/>
</dbReference>
<feature type="transmembrane region" description="Helical" evidence="5">
    <location>
        <begin position="80"/>
        <end position="100"/>
    </location>
</feature>
<evidence type="ECO:0000313" key="7">
    <source>
        <dbReference type="Proteomes" id="UP000038045"/>
    </source>
</evidence>
<dbReference type="InterPro" id="IPR001902">
    <property type="entry name" value="SLC26A/SulP_fam"/>
</dbReference>
<feature type="transmembrane region" description="Helical" evidence="5">
    <location>
        <begin position="271"/>
        <end position="289"/>
    </location>
</feature>
<dbReference type="InterPro" id="IPR036513">
    <property type="entry name" value="STAS_dom_sf"/>
</dbReference>
<dbReference type="CDD" id="cd07042">
    <property type="entry name" value="STAS_SulP_like_sulfate_transporter"/>
    <property type="match status" value="1"/>
</dbReference>
<name>A0A0N5A4B7_PARTI</name>
<dbReference type="Proteomes" id="UP000038045">
    <property type="component" value="Unplaced"/>
</dbReference>
<keyword evidence="7" id="KW-1185">Reference proteome</keyword>
<feature type="domain" description="STAS" evidence="6">
    <location>
        <begin position="540"/>
        <end position="701"/>
    </location>
</feature>
<dbReference type="WBParaSite" id="PTRK_0001646500.1">
    <property type="protein sequence ID" value="PTRK_0001646500.1"/>
    <property type="gene ID" value="PTRK_0001646500"/>
</dbReference>
<dbReference type="PROSITE" id="PS01130">
    <property type="entry name" value="SLC26A"/>
    <property type="match status" value="1"/>
</dbReference>
<dbReference type="InterPro" id="IPR002645">
    <property type="entry name" value="STAS_dom"/>
</dbReference>
<organism evidence="7 8">
    <name type="scientific">Parastrongyloides trichosuri</name>
    <name type="common">Possum-specific nematode worm</name>
    <dbReference type="NCBI Taxonomy" id="131310"/>
    <lineage>
        <taxon>Eukaryota</taxon>
        <taxon>Metazoa</taxon>
        <taxon>Ecdysozoa</taxon>
        <taxon>Nematoda</taxon>
        <taxon>Chromadorea</taxon>
        <taxon>Rhabditida</taxon>
        <taxon>Tylenchina</taxon>
        <taxon>Panagrolaimomorpha</taxon>
        <taxon>Strongyloidoidea</taxon>
        <taxon>Strongyloididae</taxon>
        <taxon>Parastrongyloides</taxon>
    </lineage>
</organism>
<dbReference type="AlphaFoldDB" id="A0A0N5A4B7"/>
<dbReference type="STRING" id="131310.A0A0N5A4B7"/>
<evidence type="ECO:0000256" key="3">
    <source>
        <dbReference type="ARBA" id="ARBA00022989"/>
    </source>
</evidence>